<dbReference type="EMBL" id="FNBN01000003">
    <property type="protein sequence ID" value="SDG11317.1"/>
    <property type="molecule type" value="Genomic_DNA"/>
</dbReference>
<sequence length="335" mass="37427">MERKLVSPVVIDDVQPIDGADLIEVATVKGWKLVVKKNEFNIGDHAVYCEIDSFLPVREEFEFLRKSSYRKMGELEGFRLKTMKLRGQISQGLLLPVSLLEGYAYEIGEDVSARLGVIKYEPPIPAALGGIAKGLFPSFMPKTDEERIQNLSGQYEAFRQHTFYVTEKLDGSSVTFYLNEGVFGVCSRNLDLEETADNTLWKVARAENIEEKLAALGKNIAIQGELIGEGIQGNAYGLRGQTVRFFNAFDIDRYEYLALDEFKALIASLGLQTVPILDLQYTLPASLDELLTIADGVSVLSPQGKAVEREGLVIRSTDRKISFKVISNKFLLNER</sequence>
<dbReference type="NCBIfam" id="TIGR02306">
    <property type="entry name" value="RNA_lig_DRB0094"/>
    <property type="match status" value="1"/>
</dbReference>
<feature type="domain" description="RNA ligase" evidence="1">
    <location>
        <begin position="162"/>
        <end position="326"/>
    </location>
</feature>
<evidence type="ECO:0000259" key="1">
    <source>
        <dbReference type="Pfam" id="PF09414"/>
    </source>
</evidence>
<name>A0A1G7RKS2_CHIFI</name>
<dbReference type="AlphaFoldDB" id="A0A1G7RKS2"/>
<dbReference type="Pfam" id="PF21189">
    <property type="entry name" value="PHA02142"/>
    <property type="match status" value="1"/>
</dbReference>
<dbReference type="InterPro" id="IPR012646">
    <property type="entry name" value="RNA_ligase_DRB0094"/>
</dbReference>
<evidence type="ECO:0000313" key="3">
    <source>
        <dbReference type="Proteomes" id="UP000199045"/>
    </source>
</evidence>
<dbReference type="Pfam" id="PF09414">
    <property type="entry name" value="RNA_ligase"/>
    <property type="match status" value="1"/>
</dbReference>
<evidence type="ECO:0000313" key="2">
    <source>
        <dbReference type="EMBL" id="SDG11317.1"/>
    </source>
</evidence>
<accession>A0A1G7RKS2</accession>
<reference evidence="2 3" key="1">
    <citation type="submission" date="2016-10" db="EMBL/GenBank/DDBJ databases">
        <authorList>
            <person name="de Groot N.N."/>
        </authorList>
    </citation>
    <scope>NUCLEOTIDE SEQUENCE [LARGE SCALE GENOMIC DNA]</scope>
    <source>
        <strain evidence="2 3">DSM 527</strain>
    </source>
</reference>
<organism evidence="2 3">
    <name type="scientific">Chitinophaga filiformis</name>
    <name type="common">Myxococcus filiformis</name>
    <name type="synonym">Flexibacter filiformis</name>
    <dbReference type="NCBI Taxonomy" id="104663"/>
    <lineage>
        <taxon>Bacteria</taxon>
        <taxon>Pseudomonadati</taxon>
        <taxon>Bacteroidota</taxon>
        <taxon>Chitinophagia</taxon>
        <taxon>Chitinophagales</taxon>
        <taxon>Chitinophagaceae</taxon>
        <taxon>Chitinophaga</taxon>
    </lineage>
</organism>
<dbReference type="Proteomes" id="UP000199045">
    <property type="component" value="Unassembled WGS sequence"/>
</dbReference>
<dbReference type="OrthoDB" id="9255590at2"/>
<dbReference type="GO" id="GO:0016874">
    <property type="term" value="F:ligase activity"/>
    <property type="evidence" value="ECO:0007669"/>
    <property type="project" value="UniProtKB-KW"/>
</dbReference>
<proteinExistence type="predicted"/>
<keyword evidence="2" id="KW-0436">Ligase</keyword>
<gene>
    <name evidence="2" type="ORF">SAMN04488121_103507</name>
</gene>
<dbReference type="Gene3D" id="3.30.470.30">
    <property type="entry name" value="DNA ligase/mRNA capping enzyme"/>
    <property type="match status" value="1"/>
</dbReference>
<dbReference type="RefSeq" id="WP_089833103.1">
    <property type="nucleotide sequence ID" value="NZ_FNBN01000003.1"/>
</dbReference>
<dbReference type="SUPFAM" id="SSF56091">
    <property type="entry name" value="DNA ligase/mRNA capping enzyme, catalytic domain"/>
    <property type="match status" value="1"/>
</dbReference>
<dbReference type="InterPro" id="IPR021122">
    <property type="entry name" value="RNA_ligase_dom_REL/Rnl2"/>
</dbReference>
<protein>
    <submittedName>
        <fullName evidence="2">RNA ligase, DRB0094 family</fullName>
    </submittedName>
</protein>
<dbReference type="STRING" id="104663.SAMN04488121_103507"/>